<evidence type="ECO:0000256" key="30">
    <source>
        <dbReference type="ARBA" id="ARBA00023160"/>
    </source>
</evidence>
<evidence type="ECO:0000256" key="12">
    <source>
        <dbReference type="ARBA" id="ARBA00012996"/>
    </source>
</evidence>
<dbReference type="GO" id="GO:0061798">
    <property type="term" value="F:GTP 3',8'-cyclase activity"/>
    <property type="evidence" value="ECO:0007669"/>
    <property type="project" value="UniProtKB-EC"/>
</dbReference>
<evidence type="ECO:0000256" key="10">
    <source>
        <dbReference type="ARBA" id="ARBA00012167"/>
    </source>
</evidence>
<dbReference type="InterPro" id="IPR006638">
    <property type="entry name" value="Elp3/MiaA/NifB-like_rSAM"/>
</dbReference>
<dbReference type="HAMAP" id="MF_01225_B">
    <property type="entry name" value="MoaA_B"/>
    <property type="match status" value="1"/>
</dbReference>
<organism evidence="40 41">
    <name type="scientific">Panicum miliaceum</name>
    <name type="common">Proso millet</name>
    <name type="synonym">Broomcorn millet</name>
    <dbReference type="NCBI Taxonomy" id="4540"/>
    <lineage>
        <taxon>Eukaryota</taxon>
        <taxon>Viridiplantae</taxon>
        <taxon>Streptophyta</taxon>
        <taxon>Embryophyta</taxon>
        <taxon>Tracheophyta</taxon>
        <taxon>Spermatophyta</taxon>
        <taxon>Magnoliopsida</taxon>
        <taxon>Liliopsida</taxon>
        <taxon>Poales</taxon>
        <taxon>Poaceae</taxon>
        <taxon>PACMAD clade</taxon>
        <taxon>Panicoideae</taxon>
        <taxon>Panicodae</taxon>
        <taxon>Paniceae</taxon>
        <taxon>Panicinae</taxon>
        <taxon>Panicum</taxon>
        <taxon>Panicum sect. Panicum</taxon>
    </lineage>
</organism>
<keyword evidence="18" id="KW-0949">S-adenosyl-L-methionine</keyword>
<dbReference type="STRING" id="4540.A0A3L6RHP0"/>
<accession>A0A3L6RHP0</accession>
<comment type="pathway">
    <text evidence="4">Cofactor biosynthesis; molybdopterin biosynthesis.</text>
</comment>
<comment type="function">
    <text evidence="36">Isoform MOCS1A and isoform MOCS1B probably form a complex that catalyzes the conversion of 5'-GTP to cyclic pyranopterin monophosphate (cPMP). MOCS1A catalyzes the cyclization of GTP to (8S)-3',8-cyclo-7,8-dihydroguanosine 5'-triphosphate and MOCS1B catalyzes the subsequent conversion of (8S)-3',8-cyclo-7,8-dihydroguanosine 5'-triphosphate to cPMP.</text>
</comment>
<comment type="subunit">
    <text evidence="9">Homotetramer.</text>
</comment>
<evidence type="ECO:0000256" key="16">
    <source>
        <dbReference type="ARBA" id="ARBA00022528"/>
    </source>
</evidence>
<dbReference type="CDD" id="cd01335">
    <property type="entry name" value="Radical_SAM"/>
    <property type="match status" value="1"/>
</dbReference>
<reference evidence="41" key="1">
    <citation type="journal article" date="2019" name="Nat. Commun.">
        <title>The genome of broomcorn millet.</title>
        <authorList>
            <person name="Zou C."/>
            <person name="Miki D."/>
            <person name="Li D."/>
            <person name="Tang Q."/>
            <person name="Xiao L."/>
            <person name="Rajput S."/>
            <person name="Deng P."/>
            <person name="Jia W."/>
            <person name="Huang R."/>
            <person name="Zhang M."/>
            <person name="Sun Y."/>
            <person name="Hu J."/>
            <person name="Fu X."/>
            <person name="Schnable P.S."/>
            <person name="Li F."/>
            <person name="Zhang H."/>
            <person name="Feng B."/>
            <person name="Zhu X."/>
            <person name="Liu R."/>
            <person name="Schnable J.C."/>
            <person name="Zhu J.-K."/>
            <person name="Zhang H."/>
        </authorList>
    </citation>
    <scope>NUCLEOTIDE SEQUENCE [LARGE SCALE GENOMIC DNA]</scope>
</reference>
<dbReference type="NCBIfam" id="NF004957">
    <property type="entry name" value="PRK06300.1"/>
    <property type="match status" value="1"/>
</dbReference>
<keyword evidence="15" id="KW-0444">Lipid biosynthesis</keyword>
<evidence type="ECO:0000256" key="21">
    <source>
        <dbReference type="ARBA" id="ARBA00022832"/>
    </source>
</evidence>
<comment type="similarity">
    <text evidence="6">In the C-terminal section; belongs to the MoaC family.</text>
</comment>
<evidence type="ECO:0000256" key="37">
    <source>
        <dbReference type="ARBA" id="ARBA00063038"/>
    </source>
</evidence>
<dbReference type="EC" id="1.3.1.9" evidence="12"/>
<sequence length="877" mass="94561">MSASAAAGVKMVSARPCISASQGMLASRAVVSRIETTARFASCPKICCSRPLSSKRADFVVRAMSGESGPQGLPIDLRGKRAFIAGVADDNGYGWAIAKALAAAGAEILVGTWVPALNIFETSLRRGKFDESRKLPDGSLMDIVKVYPLDAIYDSPEDVPEDVKSNKRYAGSSNWTVKEVAETVKNDFGSIDILVHSLANGPEVTKPLLETSRRGYLAAISASSYSYVSLLQHFLPIMNPGGASISLTYIASERAIPGYGGGMSSAKAALESDTRVLAFEAGRKGKIRVNTISAGPLGSRAAKAIGFIEKMIEYSYVNAPLQKELLADEVGNTAAFLVSPLASAITGSTVYVDNGLNTMGLAVGKVQVPLYQCLSGRCGSSVTVLKSGGSKFILIILKVILLGVSVCKPGKATELHVAVEFAPYPLLKYPEYPSTEQSGSVPAATSQPAGGQLARQDGNPPPRCCSLALPRPWLGQRGQRRALTPGSSPVFVLASPVSARQRVDTLKVGFQYLVNVSSSTRATDSQRCSNAYATSCATDPDVVSRETSSSEMLVDSFGRFHNYLRISLTERCNLRCQYCMPAEGVELTPRSELLSHDEIIRIADLFVTSGVDKIRLTGGEPTIRKDIEDICLHLSGLKGLKTLAMTTNGIVLSKKLPKLKEFGLNALNISLDTLVPAKFEFMTRRKGHSKVMESIGAAVELGYNPVKVNCVIMRGMNDDEICNFVELTRHKPINVRFIEFMPFDGNVWNVKKLVPYAEMLDKVRQNYKGVERLQDHPTDTAKNFRIDGHVGTISFITSMTEHFCAGCNRLRLLADGNFKVCLFGPSEVSLREPIRAGVDDAGLKEIIGAAVKRKKAKHAGMFDIAKTANRPMIHIGG</sequence>
<keyword evidence="20" id="KW-0547">Nucleotide-binding</keyword>
<dbReference type="GO" id="GO:0006633">
    <property type="term" value="P:fatty acid biosynthetic process"/>
    <property type="evidence" value="ECO:0007669"/>
    <property type="project" value="UniProtKB-KW"/>
</dbReference>
<evidence type="ECO:0000256" key="13">
    <source>
        <dbReference type="ARBA" id="ARBA00015273"/>
    </source>
</evidence>
<dbReference type="SFLD" id="SFLDG01067">
    <property type="entry name" value="SPASM/twitch_domain_containing"/>
    <property type="match status" value="1"/>
</dbReference>
<keyword evidence="29" id="KW-0501">Molybdenum cofactor biosynthesis</keyword>
<comment type="subcellular location">
    <subcellularLocation>
        <location evidence="3">Plastid</location>
        <location evidence="3">Chloroplast</location>
    </subcellularLocation>
</comment>
<evidence type="ECO:0000313" key="40">
    <source>
        <dbReference type="EMBL" id="RLN03255.1"/>
    </source>
</evidence>
<evidence type="ECO:0000256" key="26">
    <source>
        <dbReference type="ARBA" id="ARBA00023027"/>
    </source>
</evidence>
<evidence type="ECO:0000256" key="22">
    <source>
        <dbReference type="ARBA" id="ARBA00022946"/>
    </source>
</evidence>
<dbReference type="SFLD" id="SFLDS00029">
    <property type="entry name" value="Radical_SAM"/>
    <property type="match status" value="1"/>
</dbReference>
<evidence type="ECO:0000256" key="7">
    <source>
        <dbReference type="ARBA" id="ARBA00009233"/>
    </source>
</evidence>
<dbReference type="SFLD" id="SFLDG01386">
    <property type="entry name" value="main_SPASM_domain-containing"/>
    <property type="match status" value="1"/>
</dbReference>
<evidence type="ECO:0000256" key="15">
    <source>
        <dbReference type="ARBA" id="ARBA00022516"/>
    </source>
</evidence>
<dbReference type="SUPFAM" id="SSF102114">
    <property type="entry name" value="Radical SAM enzymes"/>
    <property type="match status" value="1"/>
</dbReference>
<dbReference type="PRINTS" id="PR00081">
    <property type="entry name" value="GDHRDH"/>
</dbReference>
<keyword evidence="17" id="KW-0934">Plastid</keyword>
<comment type="subunit">
    <text evidence="37">Isoform MOCS1A and isoform MOCS1B probably form a heterooligomer.</text>
</comment>
<dbReference type="FunFam" id="3.40.50.720:FF:000192">
    <property type="entry name" value="Enoyl-[acyl-carrier-protein] reductase [NADH]"/>
    <property type="match status" value="1"/>
</dbReference>
<evidence type="ECO:0000256" key="5">
    <source>
        <dbReference type="ARBA" id="ARBA00005194"/>
    </source>
</evidence>
<dbReference type="Gene3D" id="3.40.50.720">
    <property type="entry name" value="NAD(P)-binding Rossmann-like Domain"/>
    <property type="match status" value="1"/>
</dbReference>
<evidence type="ECO:0000256" key="1">
    <source>
        <dbReference type="ARBA" id="ARBA00001637"/>
    </source>
</evidence>
<dbReference type="InterPro" id="IPR058240">
    <property type="entry name" value="rSAM_sf"/>
</dbReference>
<gene>
    <name evidence="40" type="ORF">C2845_PM13G10350</name>
</gene>
<dbReference type="Proteomes" id="UP000275267">
    <property type="component" value="Unassembled WGS sequence"/>
</dbReference>
<comment type="similarity">
    <text evidence="7">Belongs to the short-chain dehydrogenases/reductases (SDR) family. FabI subfamily.</text>
</comment>
<dbReference type="InterPro" id="IPR010505">
    <property type="entry name" value="MoaA_twitch"/>
</dbReference>
<dbReference type="InterPro" id="IPR040064">
    <property type="entry name" value="MoaA-like"/>
</dbReference>
<dbReference type="AlphaFoldDB" id="A0A3L6RHP0"/>
<dbReference type="OrthoDB" id="429626at2759"/>
<dbReference type="NCBIfam" id="TIGR02666">
    <property type="entry name" value="moaA"/>
    <property type="match status" value="1"/>
</dbReference>
<dbReference type="InterPro" id="IPR007197">
    <property type="entry name" value="rSAM"/>
</dbReference>
<dbReference type="Pfam" id="PF06463">
    <property type="entry name" value="Mob_synth_C"/>
    <property type="match status" value="1"/>
</dbReference>
<evidence type="ECO:0000256" key="29">
    <source>
        <dbReference type="ARBA" id="ARBA00023150"/>
    </source>
</evidence>
<evidence type="ECO:0000256" key="24">
    <source>
        <dbReference type="ARBA" id="ARBA00023004"/>
    </source>
</evidence>
<keyword evidence="27" id="KW-0443">Lipid metabolism</keyword>
<dbReference type="PROSITE" id="PS01305">
    <property type="entry name" value="MOAA_NIFB_PQQE"/>
    <property type="match status" value="1"/>
</dbReference>
<dbReference type="CDD" id="cd05372">
    <property type="entry name" value="ENR_SDR"/>
    <property type="match status" value="1"/>
</dbReference>
<dbReference type="FunFam" id="3.20.20.70:FF:000117">
    <property type="entry name" value="molybdenum cofactor biosynthesis protein 1"/>
    <property type="match status" value="1"/>
</dbReference>
<evidence type="ECO:0000256" key="28">
    <source>
        <dbReference type="ARBA" id="ARBA00023134"/>
    </source>
</evidence>
<evidence type="ECO:0000256" key="6">
    <source>
        <dbReference type="ARBA" id="ARBA00008484"/>
    </source>
</evidence>
<proteinExistence type="inferred from homology"/>
<evidence type="ECO:0000256" key="19">
    <source>
        <dbReference type="ARBA" id="ARBA00022723"/>
    </source>
</evidence>
<comment type="cofactor">
    <cofactor evidence="2">
        <name>[4Fe-4S] cluster</name>
        <dbReference type="ChEBI" id="CHEBI:49883"/>
    </cofactor>
</comment>
<evidence type="ECO:0000256" key="31">
    <source>
        <dbReference type="ARBA" id="ARBA00023239"/>
    </source>
</evidence>
<dbReference type="SUPFAM" id="SSF51735">
    <property type="entry name" value="NAD(P)-binding Rossmann-fold domains"/>
    <property type="match status" value="1"/>
</dbReference>
<comment type="catalytic activity">
    <reaction evidence="33">
        <text>a 2,3-saturated acyl-[ACP] + NAD(+) = a (2E)-enoyl-[ACP] + NADH + H(+)</text>
        <dbReference type="Rhea" id="RHEA:10240"/>
        <dbReference type="Rhea" id="RHEA-COMP:9925"/>
        <dbReference type="Rhea" id="RHEA-COMP:9926"/>
        <dbReference type="ChEBI" id="CHEBI:15378"/>
        <dbReference type="ChEBI" id="CHEBI:57540"/>
        <dbReference type="ChEBI" id="CHEBI:57945"/>
        <dbReference type="ChEBI" id="CHEBI:78784"/>
        <dbReference type="ChEBI" id="CHEBI:78785"/>
        <dbReference type="EC" id="1.3.1.9"/>
    </reaction>
</comment>
<keyword evidence="23" id="KW-0560">Oxidoreductase</keyword>
<dbReference type="PANTHER" id="PTHR43159">
    <property type="entry name" value="ENOYL-[ACYL-CARRIER-PROTEIN] REDUCTASE"/>
    <property type="match status" value="1"/>
</dbReference>
<dbReference type="InterPro" id="IPR000385">
    <property type="entry name" value="MoaA_NifB_PqqE_Fe-S-bd_CS"/>
</dbReference>
<dbReference type="PROSITE" id="PS51918">
    <property type="entry name" value="RADICAL_SAM"/>
    <property type="match status" value="1"/>
</dbReference>
<evidence type="ECO:0000313" key="41">
    <source>
        <dbReference type="Proteomes" id="UP000275267"/>
    </source>
</evidence>
<keyword evidence="31" id="KW-0456">Lyase</keyword>
<evidence type="ECO:0000256" key="2">
    <source>
        <dbReference type="ARBA" id="ARBA00001966"/>
    </source>
</evidence>
<dbReference type="InterPro" id="IPR013785">
    <property type="entry name" value="Aldolase_TIM"/>
</dbReference>
<evidence type="ECO:0000256" key="4">
    <source>
        <dbReference type="ARBA" id="ARBA00005046"/>
    </source>
</evidence>
<evidence type="ECO:0000256" key="8">
    <source>
        <dbReference type="ARBA" id="ARBA00009862"/>
    </source>
</evidence>
<dbReference type="InterPro" id="IPR002347">
    <property type="entry name" value="SDR_fam"/>
</dbReference>
<protein>
    <recommendedName>
        <fullName evidence="13">Molybdenum cofactor biosynthesis protein 1</fullName>
        <ecNumber evidence="12">1.3.1.9</ecNumber>
        <ecNumber evidence="10">4.1.99.22</ecNumber>
        <ecNumber evidence="11">4.6.1.17</ecNumber>
    </recommendedName>
    <alternativeName>
        <fullName evidence="32">NADH-dependent enoyl-ACP reductase</fullName>
    </alternativeName>
</protein>
<dbReference type="CDD" id="cd21117">
    <property type="entry name" value="Twitch_MoaA"/>
    <property type="match status" value="1"/>
</dbReference>
<dbReference type="GO" id="GO:0051539">
    <property type="term" value="F:4 iron, 4 sulfur cluster binding"/>
    <property type="evidence" value="ECO:0007669"/>
    <property type="project" value="UniProtKB-KW"/>
</dbReference>
<dbReference type="GO" id="GO:0009507">
    <property type="term" value="C:chloroplast"/>
    <property type="evidence" value="ECO:0007669"/>
    <property type="project" value="UniProtKB-SubCell"/>
</dbReference>
<keyword evidence="25" id="KW-0411">Iron-sulfur</keyword>
<evidence type="ECO:0000256" key="9">
    <source>
        <dbReference type="ARBA" id="ARBA00011881"/>
    </source>
</evidence>
<keyword evidence="26" id="KW-0520">NAD</keyword>
<keyword evidence="21" id="KW-0276">Fatty acid metabolism</keyword>
<keyword evidence="14" id="KW-0004">4Fe-4S</keyword>
<dbReference type="EC" id="4.6.1.17" evidence="11"/>
<evidence type="ECO:0000256" key="14">
    <source>
        <dbReference type="ARBA" id="ARBA00022485"/>
    </source>
</evidence>
<evidence type="ECO:0000256" key="3">
    <source>
        <dbReference type="ARBA" id="ARBA00004229"/>
    </source>
</evidence>
<dbReference type="EMBL" id="PQIB02000008">
    <property type="protein sequence ID" value="RLN03255.1"/>
    <property type="molecule type" value="Genomic_DNA"/>
</dbReference>
<dbReference type="GO" id="GO:0006777">
    <property type="term" value="P:Mo-molybdopterin cofactor biosynthetic process"/>
    <property type="evidence" value="ECO:0007669"/>
    <property type="project" value="UniProtKB-KW"/>
</dbReference>
<keyword evidence="41" id="KW-1185">Reference proteome</keyword>
<dbReference type="PANTHER" id="PTHR43159:SF2">
    <property type="entry name" value="ENOYL-[ACYL-CARRIER-PROTEIN] REDUCTASE [NADH], CHLOROPLASTIC"/>
    <property type="match status" value="1"/>
</dbReference>
<dbReference type="Gene3D" id="1.10.8.400">
    <property type="entry name" value="Enoyl acyl carrier protein reductase"/>
    <property type="match status" value="1"/>
</dbReference>
<comment type="similarity">
    <text evidence="8">In the N-terminal section; belongs to the radical SAM superfamily. MoaA family.</text>
</comment>
<dbReference type="GO" id="GO:0061799">
    <property type="term" value="F:cyclic pyranopterin monophosphate synthase activity"/>
    <property type="evidence" value="ECO:0007669"/>
    <property type="project" value="UniProtKB-EC"/>
</dbReference>
<dbReference type="SMART" id="SM00729">
    <property type="entry name" value="Elp3"/>
    <property type="match status" value="1"/>
</dbReference>
<evidence type="ECO:0000256" key="34">
    <source>
        <dbReference type="ARBA" id="ARBA00048697"/>
    </source>
</evidence>
<evidence type="ECO:0000256" key="11">
    <source>
        <dbReference type="ARBA" id="ARBA00012575"/>
    </source>
</evidence>
<dbReference type="EC" id="4.1.99.22" evidence="10"/>
<dbReference type="FunFam" id="1.10.8.400:FF:000001">
    <property type="entry name" value="Enoyl-[acyl-carrier-protein] reductase [NADH]"/>
    <property type="match status" value="1"/>
</dbReference>
<evidence type="ECO:0000256" key="25">
    <source>
        <dbReference type="ARBA" id="ARBA00023014"/>
    </source>
</evidence>
<keyword evidence="22" id="KW-0809">Transit peptide</keyword>
<keyword evidence="28" id="KW-0342">GTP-binding</keyword>
<evidence type="ECO:0000256" key="27">
    <source>
        <dbReference type="ARBA" id="ARBA00023098"/>
    </source>
</evidence>
<feature type="compositionally biased region" description="Polar residues" evidence="38">
    <location>
        <begin position="435"/>
        <end position="449"/>
    </location>
</feature>
<dbReference type="InterPro" id="IPR014358">
    <property type="entry name" value="Enoyl-ACP_Rdtase_NADH"/>
</dbReference>
<dbReference type="GO" id="GO:0004318">
    <property type="term" value="F:enoyl-[acyl-carrier-protein] reductase (NADH) activity"/>
    <property type="evidence" value="ECO:0007669"/>
    <property type="project" value="UniProtKB-EC"/>
</dbReference>
<dbReference type="InterPro" id="IPR013483">
    <property type="entry name" value="MoaA"/>
</dbReference>
<dbReference type="Pfam" id="PF04055">
    <property type="entry name" value="Radical_SAM"/>
    <property type="match status" value="1"/>
</dbReference>
<evidence type="ECO:0000256" key="38">
    <source>
        <dbReference type="SAM" id="MobiDB-lite"/>
    </source>
</evidence>
<dbReference type="Gene3D" id="3.20.20.70">
    <property type="entry name" value="Aldolase class I"/>
    <property type="match status" value="1"/>
</dbReference>
<dbReference type="GO" id="GO:0005525">
    <property type="term" value="F:GTP binding"/>
    <property type="evidence" value="ECO:0007669"/>
    <property type="project" value="UniProtKB-KW"/>
</dbReference>
<evidence type="ECO:0000256" key="32">
    <source>
        <dbReference type="ARBA" id="ARBA00033016"/>
    </source>
</evidence>
<keyword evidence="16" id="KW-0150">Chloroplast</keyword>
<evidence type="ECO:0000259" key="39">
    <source>
        <dbReference type="PROSITE" id="PS51918"/>
    </source>
</evidence>
<evidence type="ECO:0000256" key="18">
    <source>
        <dbReference type="ARBA" id="ARBA00022691"/>
    </source>
</evidence>
<dbReference type="SFLD" id="SFLDG01383">
    <property type="entry name" value="cyclic_pyranopterin_phosphate"/>
    <property type="match status" value="1"/>
</dbReference>
<keyword evidence="19" id="KW-0479">Metal-binding</keyword>
<keyword evidence="30" id="KW-0275">Fatty acid biosynthesis</keyword>
<dbReference type="GO" id="GO:0046872">
    <property type="term" value="F:metal ion binding"/>
    <property type="evidence" value="ECO:0007669"/>
    <property type="project" value="UniProtKB-KW"/>
</dbReference>
<evidence type="ECO:0000256" key="20">
    <source>
        <dbReference type="ARBA" id="ARBA00022741"/>
    </source>
</evidence>
<evidence type="ECO:0000256" key="35">
    <source>
        <dbReference type="ARBA" id="ARBA00053870"/>
    </source>
</evidence>
<comment type="catalytic activity">
    <reaction evidence="1">
        <text>(8S)-3',8-cyclo-7,8-dihydroguanosine 5'-triphosphate = cyclic pyranopterin phosphate + diphosphate</text>
        <dbReference type="Rhea" id="RHEA:49580"/>
        <dbReference type="ChEBI" id="CHEBI:33019"/>
        <dbReference type="ChEBI" id="CHEBI:59648"/>
        <dbReference type="ChEBI" id="CHEBI:131766"/>
        <dbReference type="EC" id="4.6.1.17"/>
    </reaction>
</comment>
<keyword evidence="24" id="KW-0408">Iron</keyword>
<comment type="caution">
    <text evidence="40">The sequence shown here is derived from an EMBL/GenBank/DDBJ whole genome shotgun (WGS) entry which is preliminary data.</text>
</comment>
<comment type="catalytic activity">
    <reaction evidence="34">
        <text>GTP + AH2 + S-adenosyl-L-methionine = (8S)-3',8-cyclo-7,8-dihydroguanosine 5'-triphosphate + 5'-deoxyadenosine + L-methionine + A + H(+)</text>
        <dbReference type="Rhea" id="RHEA:49576"/>
        <dbReference type="ChEBI" id="CHEBI:13193"/>
        <dbReference type="ChEBI" id="CHEBI:15378"/>
        <dbReference type="ChEBI" id="CHEBI:17319"/>
        <dbReference type="ChEBI" id="CHEBI:17499"/>
        <dbReference type="ChEBI" id="CHEBI:37565"/>
        <dbReference type="ChEBI" id="CHEBI:57844"/>
        <dbReference type="ChEBI" id="CHEBI:59789"/>
        <dbReference type="ChEBI" id="CHEBI:131766"/>
        <dbReference type="EC" id="4.1.99.22"/>
    </reaction>
</comment>
<evidence type="ECO:0000256" key="23">
    <source>
        <dbReference type="ARBA" id="ARBA00023002"/>
    </source>
</evidence>
<evidence type="ECO:0000256" key="36">
    <source>
        <dbReference type="ARBA" id="ARBA00054222"/>
    </source>
</evidence>
<comment type="pathway">
    <text evidence="5">Lipid metabolism; fatty acid biosynthesis.</text>
</comment>
<dbReference type="Pfam" id="PF13561">
    <property type="entry name" value="adh_short_C2"/>
    <property type="match status" value="1"/>
</dbReference>
<dbReference type="UniPathway" id="UPA00344"/>
<name>A0A3L6RHP0_PANMI</name>
<feature type="region of interest" description="Disordered" evidence="38">
    <location>
        <begin position="435"/>
        <end position="461"/>
    </location>
</feature>
<feature type="domain" description="Radical SAM core" evidence="39">
    <location>
        <begin position="556"/>
        <end position="779"/>
    </location>
</feature>
<evidence type="ECO:0000256" key="33">
    <source>
        <dbReference type="ARBA" id="ARBA00048572"/>
    </source>
</evidence>
<dbReference type="InterPro" id="IPR036291">
    <property type="entry name" value="NAD(P)-bd_dom_sf"/>
</dbReference>
<evidence type="ECO:0000256" key="17">
    <source>
        <dbReference type="ARBA" id="ARBA00022640"/>
    </source>
</evidence>
<comment type="function">
    <text evidence="35">Catalyzes the NAD-dependent reduction of a carbon-carbon double bond in an enoyl moiety that is covalently linked to an acyl carrier protein (ACP). Catalyzes the last reduction step in the de novo synthesis cycle of fatty acids. Involved in the elongation cycle of fatty acids which are used in lipid metabolism. Required for normal plant growth.</text>
</comment>